<gene>
    <name evidence="2" type="ORF">LPB072_16380</name>
    <name evidence="3" type="ORF">LPB72_06335</name>
</gene>
<dbReference type="OrthoDB" id="3078657at2"/>
<protein>
    <recommendedName>
        <fullName evidence="1">DUF6998 domain-containing protein</fullName>
    </recommendedName>
</protein>
<reference evidence="3 4" key="1">
    <citation type="submission" date="2016-02" db="EMBL/GenBank/DDBJ databases">
        <title>Draft genome sequence of Hydrogenophaga sp. LPB0072.</title>
        <authorList>
            <person name="Shin S.-K."/>
            <person name="Yi H."/>
        </authorList>
    </citation>
    <scope>NUCLEOTIDE SEQUENCE [LARGE SCALE GENOMIC DNA]</scope>
    <source>
        <strain evidence="3 4">LPB0072</strain>
    </source>
</reference>
<dbReference type="Pfam" id="PF22522">
    <property type="entry name" value="DUF6998"/>
    <property type="match status" value="1"/>
</dbReference>
<evidence type="ECO:0000313" key="3">
    <source>
        <dbReference type="EMBL" id="OAD42922.1"/>
    </source>
</evidence>
<evidence type="ECO:0000313" key="4">
    <source>
        <dbReference type="Proteomes" id="UP000185657"/>
    </source>
</evidence>
<evidence type="ECO:0000313" key="5">
    <source>
        <dbReference type="Proteomes" id="UP000185680"/>
    </source>
</evidence>
<dbReference type="InterPro" id="IPR054267">
    <property type="entry name" value="DUF6998"/>
</dbReference>
<evidence type="ECO:0000259" key="1">
    <source>
        <dbReference type="Pfam" id="PF22522"/>
    </source>
</evidence>
<dbReference type="Proteomes" id="UP000185680">
    <property type="component" value="Chromosome"/>
</dbReference>
<accession>A0A167IJ77</accession>
<dbReference type="RefSeq" id="WP_066087623.1">
    <property type="nucleotide sequence ID" value="NZ_CP017476.1"/>
</dbReference>
<evidence type="ECO:0000313" key="2">
    <source>
        <dbReference type="EMBL" id="AOW15728.1"/>
    </source>
</evidence>
<dbReference type="AlphaFoldDB" id="A0A167IJ77"/>
<dbReference type="EMBL" id="LVWD01000006">
    <property type="protein sequence ID" value="OAD42922.1"/>
    <property type="molecule type" value="Genomic_DNA"/>
</dbReference>
<name>A0A167IJ77_9BURK</name>
<dbReference type="KEGG" id="hyl:LPB072_16380"/>
<organism evidence="2 5">
    <name type="scientific">Hydrogenophaga crassostreae</name>
    <dbReference type="NCBI Taxonomy" id="1763535"/>
    <lineage>
        <taxon>Bacteria</taxon>
        <taxon>Pseudomonadati</taxon>
        <taxon>Pseudomonadota</taxon>
        <taxon>Betaproteobacteria</taxon>
        <taxon>Burkholderiales</taxon>
        <taxon>Comamonadaceae</taxon>
        <taxon>Hydrogenophaga</taxon>
    </lineage>
</organism>
<keyword evidence="4" id="KW-1185">Reference proteome</keyword>
<reference evidence="2 5" key="2">
    <citation type="submission" date="2016-10" db="EMBL/GenBank/DDBJ databases">
        <title>Hydorgenophaga sp. LPB0072 isolated from gastropod.</title>
        <authorList>
            <person name="Kim E."/>
            <person name="Yi H."/>
        </authorList>
    </citation>
    <scope>NUCLEOTIDE SEQUENCE [LARGE SCALE GENOMIC DNA]</scope>
    <source>
        <strain evidence="2 5">LPB0072</strain>
    </source>
</reference>
<feature type="domain" description="DUF6998" evidence="1">
    <location>
        <begin position="84"/>
        <end position="167"/>
    </location>
</feature>
<dbReference type="EMBL" id="CP017476">
    <property type="protein sequence ID" value="AOW15728.1"/>
    <property type="molecule type" value="Genomic_DNA"/>
</dbReference>
<sequence>MSDWEFLYEMHDRGYSAADIADAAGSGAAPWEWAQIDREWAKAQLDGEPKEDANSIAAAGSREGFPFSILEQTEIFRDLVDCAARHFENTGRYLQVWGELGEIYAEIKFGLRRHATHTPGSDGTIDGKLVEVKTISPEKTNDFVLVKSQGKFEQLLIVRIDRDFQFRSKLIDRGDLNGGTGKHLRGRFE</sequence>
<proteinExistence type="predicted"/>
<dbReference type="Proteomes" id="UP000185657">
    <property type="component" value="Unassembled WGS sequence"/>
</dbReference>